<evidence type="ECO:0000313" key="2">
    <source>
        <dbReference type="WBParaSite" id="Hba_03707"/>
    </source>
</evidence>
<dbReference type="WBParaSite" id="Hba_03707">
    <property type="protein sequence ID" value="Hba_03707"/>
    <property type="gene ID" value="Hba_03707"/>
</dbReference>
<sequence>MSYKEYILDNKRNKEYLQLQYVHRVRAQYTRISPLTPPCATAGLETQDIHDTSKRLGTSIPQVDDIVLIFDPNQDIQNTFHLLINNINDVSLDL</sequence>
<keyword evidence="1" id="KW-1185">Reference proteome</keyword>
<organism evidence="1 2">
    <name type="scientific">Heterorhabditis bacteriophora</name>
    <name type="common">Entomopathogenic nematode worm</name>
    <dbReference type="NCBI Taxonomy" id="37862"/>
    <lineage>
        <taxon>Eukaryota</taxon>
        <taxon>Metazoa</taxon>
        <taxon>Ecdysozoa</taxon>
        <taxon>Nematoda</taxon>
        <taxon>Chromadorea</taxon>
        <taxon>Rhabditida</taxon>
        <taxon>Rhabditina</taxon>
        <taxon>Rhabditomorpha</taxon>
        <taxon>Strongyloidea</taxon>
        <taxon>Heterorhabditidae</taxon>
        <taxon>Heterorhabditis</taxon>
    </lineage>
</organism>
<proteinExistence type="predicted"/>
<evidence type="ECO:0000313" key="1">
    <source>
        <dbReference type="Proteomes" id="UP000095283"/>
    </source>
</evidence>
<accession>A0A1I7WFF4</accession>
<reference evidence="2" key="1">
    <citation type="submission" date="2016-11" db="UniProtKB">
        <authorList>
            <consortium name="WormBaseParasite"/>
        </authorList>
    </citation>
    <scope>IDENTIFICATION</scope>
</reference>
<dbReference type="Proteomes" id="UP000095283">
    <property type="component" value="Unplaced"/>
</dbReference>
<name>A0A1I7WFF4_HETBA</name>
<dbReference type="AlphaFoldDB" id="A0A1I7WFF4"/>
<protein>
    <submittedName>
        <fullName evidence="2">Uncharacterized protein</fullName>
    </submittedName>
</protein>